<dbReference type="GO" id="GO:0005886">
    <property type="term" value="C:plasma membrane"/>
    <property type="evidence" value="ECO:0007669"/>
    <property type="project" value="TreeGrafter"/>
</dbReference>
<dbReference type="AlphaFoldDB" id="A0A8H7U099"/>
<feature type="compositionally biased region" description="Basic and acidic residues" evidence="1">
    <location>
        <begin position="423"/>
        <end position="447"/>
    </location>
</feature>
<sequence length="823" mass="88277">MFRTAAKKIAHNSTIPVLGVNKDLRTLQELITAEKSVLNSDFGRLQRLSADLVKASEALKAWGIGEGDDLGDVLTASCTLFLHFAEALANYANHEIPVREHMKSIRTREERLDDLRRRRKSLHSDADSAEKKLGKMSPDNKNLQVQTDLLNKLRDEIHIMDADIMAEEASLGDYKRTSAKAWMGLKFGGLAECSEKGVIIGEFGKMLVAEIPLDTTEPGLPRSVYQGHSNTEALVADARRALTNVVFSHEPNPNRLPNLRYSPELPGIPFAHRHSQLSYGGDTSRRTSMSPSSISMPMPSTDETSRLSQILRSPTTQFPQPSLYPPPRQQSLSYEQLQSPTPPPGSEAAEFGVLPDPFSPSTVDEKRGSMSSQRRSYSPPPPQYSAVFGPQEFESLNRKGNHNSQLAYMANPDEEEEGLQSTEGRDDRRVTFEELREPEAEESKAESDAAVSSRAEQDASEEAMQRSDASHSNVSAEATRAAPPQSTPPQPESVAARPSTGSEQPTYTIPEVSSRPREPSPPLDGEKALNAAAAREVSRELDALMFSVSPQPQPQPSAADAPPADRTPSPLQPPRVPFGARSVSPRPNIEISTSQPGSPRLGPQYVRARDRSLASPSSISSASNGDQGTIPPVTTSSRFSADRGPASPTAPSISIARGTPSPAPSGMSSGTPFRTPPELPGASFYSLSSAVTGSGTSFASGGGKISAAAFRRQQMRSPSMPTLDPPSSADTGPLVVKKRPLPQSPSAQASGWSAQNAGAIPRVPSAGRRISQSPTRHEGAGSEDEYDYVSAYANETENGSGRGDGGYAQGKFATNLEDGSGLR</sequence>
<protein>
    <recommendedName>
        <fullName evidence="4">Eisosome component PIL1-domain-containing protein</fullName>
    </recommendedName>
</protein>
<evidence type="ECO:0000313" key="2">
    <source>
        <dbReference type="EMBL" id="KAF9810479.1"/>
    </source>
</evidence>
<feature type="compositionally biased region" description="Low complexity" evidence="1">
    <location>
        <begin position="613"/>
        <end position="623"/>
    </location>
</feature>
<dbReference type="GO" id="GO:0036286">
    <property type="term" value="C:eisosome filament"/>
    <property type="evidence" value="ECO:0007669"/>
    <property type="project" value="TreeGrafter"/>
</dbReference>
<evidence type="ECO:0000313" key="3">
    <source>
        <dbReference type="Proteomes" id="UP000639403"/>
    </source>
</evidence>
<dbReference type="Pfam" id="PF13805">
    <property type="entry name" value="Pil1"/>
    <property type="match status" value="1"/>
</dbReference>
<feature type="compositionally biased region" description="Low complexity" evidence="1">
    <location>
        <begin position="286"/>
        <end position="301"/>
    </location>
</feature>
<name>A0A8H7U099_9APHY</name>
<dbReference type="GO" id="GO:0008289">
    <property type="term" value="F:lipid binding"/>
    <property type="evidence" value="ECO:0007669"/>
    <property type="project" value="TreeGrafter"/>
</dbReference>
<reference evidence="2" key="2">
    <citation type="journal article" name="Front. Microbiol.">
        <title>Degradative Capacity of Two Strains of Rhodonia placenta: From Phenotype to Genotype.</title>
        <authorList>
            <person name="Kolle M."/>
            <person name="Horta M.A.C."/>
            <person name="Nowrousian M."/>
            <person name="Ohm R.A."/>
            <person name="Benz J.P."/>
            <person name="Pilgard A."/>
        </authorList>
    </citation>
    <scope>NUCLEOTIDE SEQUENCE</scope>
    <source>
        <strain evidence="2">FPRL280</strain>
    </source>
</reference>
<comment type="caution">
    <text evidence="2">The sequence shown here is derived from an EMBL/GenBank/DDBJ whole genome shotgun (WGS) entry which is preliminary data.</text>
</comment>
<dbReference type="PANTHER" id="PTHR31962">
    <property type="entry name" value="SPHINGOLIPID LONG CHAIN BASE-RESPONSIVE PROTEIN PIL1"/>
    <property type="match status" value="1"/>
</dbReference>
<dbReference type="Proteomes" id="UP000639403">
    <property type="component" value="Unassembled WGS sequence"/>
</dbReference>
<dbReference type="InterPro" id="IPR027267">
    <property type="entry name" value="AH/BAR_dom_sf"/>
</dbReference>
<proteinExistence type="predicted"/>
<gene>
    <name evidence="2" type="ORF">IEO21_06909</name>
</gene>
<feature type="compositionally biased region" description="Polar residues" evidence="1">
    <location>
        <begin position="744"/>
        <end position="756"/>
    </location>
</feature>
<feature type="compositionally biased region" description="Basic and acidic residues" evidence="1">
    <location>
        <begin position="116"/>
        <end position="133"/>
    </location>
</feature>
<feature type="compositionally biased region" description="Polar residues" evidence="1">
    <location>
        <begin position="329"/>
        <end position="339"/>
    </location>
</feature>
<feature type="region of interest" description="Disordered" evidence="1">
    <location>
        <begin position="709"/>
        <end position="823"/>
    </location>
</feature>
<feature type="region of interest" description="Disordered" evidence="1">
    <location>
        <begin position="116"/>
        <end position="140"/>
    </location>
</feature>
<feature type="compositionally biased region" description="Polar residues" evidence="1">
    <location>
        <begin position="624"/>
        <end position="639"/>
    </location>
</feature>
<evidence type="ECO:0000256" key="1">
    <source>
        <dbReference type="SAM" id="MobiDB-lite"/>
    </source>
</evidence>
<accession>A0A8H7U099</accession>
<dbReference type="GO" id="GO:0070941">
    <property type="term" value="P:eisosome assembly"/>
    <property type="evidence" value="ECO:0007669"/>
    <property type="project" value="TreeGrafter"/>
</dbReference>
<organism evidence="2 3">
    <name type="scientific">Rhodonia placenta</name>
    <dbReference type="NCBI Taxonomy" id="104341"/>
    <lineage>
        <taxon>Eukaryota</taxon>
        <taxon>Fungi</taxon>
        <taxon>Dikarya</taxon>
        <taxon>Basidiomycota</taxon>
        <taxon>Agaricomycotina</taxon>
        <taxon>Agaricomycetes</taxon>
        <taxon>Polyporales</taxon>
        <taxon>Adustoporiaceae</taxon>
        <taxon>Rhodonia</taxon>
    </lineage>
</organism>
<feature type="compositionally biased region" description="Polar residues" evidence="1">
    <location>
        <begin position="306"/>
        <end position="320"/>
    </location>
</feature>
<dbReference type="EMBL" id="JADOXO010000172">
    <property type="protein sequence ID" value="KAF9810479.1"/>
    <property type="molecule type" value="Genomic_DNA"/>
</dbReference>
<feature type="region of interest" description="Disordered" evidence="1">
    <location>
        <begin position="272"/>
        <end position="687"/>
    </location>
</feature>
<dbReference type="InterPro" id="IPR028245">
    <property type="entry name" value="PIL1/LSP1"/>
</dbReference>
<dbReference type="Gene3D" id="1.20.1270.60">
    <property type="entry name" value="Arfaptin homology (AH) domain/BAR domain"/>
    <property type="match status" value="1"/>
</dbReference>
<evidence type="ECO:0008006" key="4">
    <source>
        <dbReference type="Google" id="ProtNLM"/>
    </source>
</evidence>
<feature type="compositionally biased region" description="Low complexity" evidence="1">
    <location>
        <begin position="556"/>
        <end position="569"/>
    </location>
</feature>
<reference evidence="2" key="1">
    <citation type="submission" date="2020-11" db="EMBL/GenBank/DDBJ databases">
        <authorList>
            <person name="Koelle M."/>
            <person name="Horta M.A.C."/>
            <person name="Nowrousian M."/>
            <person name="Ohm R.A."/>
            <person name="Benz P."/>
            <person name="Pilgard A."/>
        </authorList>
    </citation>
    <scope>NUCLEOTIDE SEQUENCE</scope>
    <source>
        <strain evidence="2">FPRL280</strain>
    </source>
</reference>
<dbReference type="GO" id="GO:0006897">
    <property type="term" value="P:endocytosis"/>
    <property type="evidence" value="ECO:0007669"/>
    <property type="project" value="TreeGrafter"/>
</dbReference>
<dbReference type="PANTHER" id="PTHR31962:SF6">
    <property type="entry name" value="EISOSOME COMPONENT PIL1-DOMAIN-CONTAINING PROTEIN"/>
    <property type="match status" value="1"/>
</dbReference>